<sequence length="200" mass="19474">MMDGIVAVAGAVSAGACCVAPSRWRARVVAVVMALGCVPWLPAAVRLVVALVLVGAAVVLAAGLRRRTGSDRLADLHRALGGVLMGGMLLAGGHGASAASEIGMLPAGGHGASAASEIGMLPAGAHHTGVLSPHLMLAAAVGLYLAWSLAALARPAHVVGRSTASGATAPAPRAARCALAVERVGMAVMFAAAATGMAVG</sequence>
<keyword evidence="1" id="KW-0472">Membrane</keyword>
<name>A0A5J5IT49_9MICO</name>
<keyword evidence="1" id="KW-0812">Transmembrane</keyword>
<evidence type="ECO:0000256" key="1">
    <source>
        <dbReference type="SAM" id="Phobius"/>
    </source>
</evidence>
<comment type="caution">
    <text evidence="2">The sequence shown here is derived from an EMBL/GenBank/DDBJ whole genome shotgun (WGS) entry which is preliminary data.</text>
</comment>
<reference evidence="3" key="1">
    <citation type="submission" date="2019-09" db="EMBL/GenBank/DDBJ databases">
        <title>Mumia zhuanghuii sp. nov. isolated from the intestinal contents of plateau pika (Ochotona curzoniae) in the Qinghai-Tibet plateau of China.</title>
        <authorList>
            <person name="Tian Z."/>
        </authorList>
    </citation>
    <scope>NUCLEOTIDE SEQUENCE [LARGE SCALE GENOMIC DNA]</scope>
    <source>
        <strain evidence="3">DSM 25564</strain>
    </source>
</reference>
<feature type="transmembrane region" description="Helical" evidence="1">
    <location>
        <begin position="76"/>
        <end position="96"/>
    </location>
</feature>
<dbReference type="RefSeq" id="WP_150417747.1">
    <property type="nucleotide sequence ID" value="NZ_VYRZ01000001.1"/>
</dbReference>
<organism evidence="2 3">
    <name type="scientific">Microbacterium radiodurans</name>
    <dbReference type="NCBI Taxonomy" id="661398"/>
    <lineage>
        <taxon>Bacteria</taxon>
        <taxon>Bacillati</taxon>
        <taxon>Actinomycetota</taxon>
        <taxon>Actinomycetes</taxon>
        <taxon>Micrococcales</taxon>
        <taxon>Microbacteriaceae</taxon>
        <taxon>Microbacterium</taxon>
    </lineage>
</organism>
<feature type="transmembrane region" description="Helical" evidence="1">
    <location>
        <begin position="135"/>
        <end position="153"/>
    </location>
</feature>
<keyword evidence="3" id="KW-1185">Reference proteome</keyword>
<evidence type="ECO:0000313" key="2">
    <source>
        <dbReference type="EMBL" id="KAA9089127.1"/>
    </source>
</evidence>
<accession>A0A5J5IT49</accession>
<dbReference type="AlphaFoldDB" id="A0A5J5IT49"/>
<feature type="transmembrane region" description="Helical" evidence="1">
    <location>
        <begin position="40"/>
        <end position="64"/>
    </location>
</feature>
<dbReference type="EMBL" id="VYRZ01000001">
    <property type="protein sequence ID" value="KAA9089127.1"/>
    <property type="molecule type" value="Genomic_DNA"/>
</dbReference>
<proteinExistence type="predicted"/>
<evidence type="ECO:0008006" key="4">
    <source>
        <dbReference type="Google" id="ProtNLM"/>
    </source>
</evidence>
<keyword evidence="1" id="KW-1133">Transmembrane helix</keyword>
<evidence type="ECO:0000313" key="3">
    <source>
        <dbReference type="Proteomes" id="UP000327039"/>
    </source>
</evidence>
<protein>
    <recommendedName>
        <fullName evidence="4">DUF5134 domain-containing protein</fullName>
    </recommendedName>
</protein>
<gene>
    <name evidence="2" type="ORF">F6B42_01085</name>
</gene>
<dbReference type="Proteomes" id="UP000327039">
    <property type="component" value="Unassembled WGS sequence"/>
</dbReference>